<dbReference type="InterPro" id="IPR029058">
    <property type="entry name" value="AB_hydrolase_fold"/>
</dbReference>
<keyword evidence="1" id="KW-0378">Hydrolase</keyword>
<comment type="caution">
    <text evidence="1">The sequence shown here is derived from an EMBL/GenBank/DDBJ whole genome shotgun (WGS) entry which is preliminary data.</text>
</comment>
<dbReference type="EMBL" id="SNRY01003908">
    <property type="protein sequence ID" value="KAA6319347.1"/>
    <property type="molecule type" value="Genomic_DNA"/>
</dbReference>
<dbReference type="Gene3D" id="3.40.50.1820">
    <property type="entry name" value="alpha/beta hydrolase"/>
    <property type="match status" value="1"/>
</dbReference>
<reference evidence="1" key="1">
    <citation type="submission" date="2019-03" db="EMBL/GenBank/DDBJ databases">
        <title>Single cell metagenomics reveals metabolic interactions within the superorganism composed of flagellate Streblomastix strix and complex community of Bacteroidetes bacteria on its surface.</title>
        <authorList>
            <person name="Treitli S.C."/>
            <person name="Kolisko M."/>
            <person name="Husnik F."/>
            <person name="Keeling P."/>
            <person name="Hampl V."/>
        </authorList>
    </citation>
    <scope>NUCLEOTIDE SEQUENCE</scope>
    <source>
        <strain evidence="1">STM</strain>
    </source>
</reference>
<proteinExistence type="predicted"/>
<dbReference type="SUPFAM" id="SSF53474">
    <property type="entry name" value="alpha/beta-Hydrolases"/>
    <property type="match status" value="1"/>
</dbReference>
<name>A0A5J4QCF1_9ZZZZ</name>
<dbReference type="EC" id="3.1.1.72" evidence="1"/>
<dbReference type="AlphaFoldDB" id="A0A5J4QCF1"/>
<accession>A0A5J4QCF1</accession>
<dbReference type="GO" id="GO:0046555">
    <property type="term" value="F:acetylxylan esterase activity"/>
    <property type="evidence" value="ECO:0007669"/>
    <property type="project" value="UniProtKB-EC"/>
</dbReference>
<evidence type="ECO:0000313" key="1">
    <source>
        <dbReference type="EMBL" id="KAA6319347.1"/>
    </source>
</evidence>
<gene>
    <name evidence="1" type="ORF">EZS27_030747</name>
</gene>
<sequence>MSVLRSLEERYYTFVYVSKQLFFERYKCILYYQALKRNNNSATLYIFPTGGHGWGMKNTFQYKREMLTLLKSWLDDI</sequence>
<protein>
    <submittedName>
        <fullName evidence="1">Acetylxylan esterase</fullName>
        <ecNumber evidence="1">3.1.1.72</ecNumber>
    </submittedName>
</protein>
<organism evidence="1">
    <name type="scientific">termite gut metagenome</name>
    <dbReference type="NCBI Taxonomy" id="433724"/>
    <lineage>
        <taxon>unclassified sequences</taxon>
        <taxon>metagenomes</taxon>
        <taxon>organismal metagenomes</taxon>
    </lineage>
</organism>